<evidence type="ECO:0008006" key="3">
    <source>
        <dbReference type="Google" id="ProtNLM"/>
    </source>
</evidence>
<protein>
    <recommendedName>
        <fullName evidence="3">DUF5666 domain-containing protein</fullName>
    </recommendedName>
</protein>
<name>A0A0G0JS14_9BACT</name>
<comment type="caution">
    <text evidence="1">The sequence shown here is derived from an EMBL/GenBank/DDBJ whole genome shotgun (WGS) entry which is preliminary data.</text>
</comment>
<accession>A0A0G0JS14</accession>
<reference evidence="1 2" key="1">
    <citation type="journal article" date="2015" name="Nature">
        <title>rRNA introns, odd ribosomes, and small enigmatic genomes across a large radiation of phyla.</title>
        <authorList>
            <person name="Brown C.T."/>
            <person name="Hug L.A."/>
            <person name="Thomas B.C."/>
            <person name="Sharon I."/>
            <person name="Castelle C.J."/>
            <person name="Singh A."/>
            <person name="Wilkins M.J."/>
            <person name="Williams K.H."/>
            <person name="Banfield J.F."/>
        </authorList>
    </citation>
    <scope>NUCLEOTIDE SEQUENCE [LARGE SCALE GENOMIC DNA]</scope>
</reference>
<gene>
    <name evidence="1" type="ORF">US90_C0016G0034</name>
</gene>
<dbReference type="EMBL" id="LBUT01000016">
    <property type="protein sequence ID" value="KKQ69532.1"/>
    <property type="molecule type" value="Genomic_DNA"/>
</dbReference>
<evidence type="ECO:0000313" key="1">
    <source>
        <dbReference type="EMBL" id="KKQ69532.1"/>
    </source>
</evidence>
<dbReference type="AlphaFoldDB" id="A0A0G0JS14"/>
<dbReference type="STRING" id="1618490.US90_C0016G0034"/>
<sequence>MFKIYSKISAILLLLTLIGFSLFKLSTIKAQESPTEIPTPNTKISVTPSNDVEEIRKAVSEKVKEKLGEITSSTPRKASWTGTISRIDPTQIVIDTPKGPRNINVSDDTTVINSKRIKIDLAKLVQGDSILCLGYTSSDKPDSLDTKRIIVYDPKTIIRQQIVLGKIVDVSQTTSILVLIPNNNKNLQYQIKTDIKTILNDNQNKKLKTDSLVTGKKIVAIIQPDPKIANTFYASRLIFMDAPIPSTTPSPTPTPASQN</sequence>
<evidence type="ECO:0000313" key="2">
    <source>
        <dbReference type="Proteomes" id="UP000034406"/>
    </source>
</evidence>
<organism evidence="1 2">
    <name type="scientific">Candidatus Shapirobacteria bacterium GW2011_GWE2_38_30</name>
    <dbReference type="NCBI Taxonomy" id="1618490"/>
    <lineage>
        <taxon>Bacteria</taxon>
        <taxon>Candidatus Shapironibacteriota</taxon>
    </lineage>
</organism>
<proteinExistence type="predicted"/>
<dbReference type="Proteomes" id="UP000034406">
    <property type="component" value="Unassembled WGS sequence"/>
</dbReference>